<gene>
    <name evidence="2" type="ORF">J2D75_06515</name>
</gene>
<evidence type="ECO:0000313" key="2">
    <source>
        <dbReference type="EMBL" id="MBO1328126.1"/>
    </source>
</evidence>
<dbReference type="EMBL" id="JAFVMG010000005">
    <property type="protein sequence ID" value="MBO1328126.1"/>
    <property type="molecule type" value="Genomic_DNA"/>
</dbReference>
<dbReference type="SUPFAM" id="SSF51735">
    <property type="entry name" value="NAD(P)-binding Rossmann-fold domains"/>
    <property type="match status" value="1"/>
</dbReference>
<accession>A0ABS3LLB7</accession>
<dbReference type="PANTHER" id="PTHR12126:SF11">
    <property type="entry name" value="NADH DEHYDROGENASE [UBIQUINONE] 1 ALPHA SUBCOMPLEX SUBUNIT 9, MITOCHONDRIAL"/>
    <property type="match status" value="1"/>
</dbReference>
<evidence type="ECO:0000313" key="3">
    <source>
        <dbReference type="Proteomes" id="UP000664399"/>
    </source>
</evidence>
<dbReference type="InterPro" id="IPR051207">
    <property type="entry name" value="ComplexI_NDUFA9_subunit"/>
</dbReference>
<reference evidence="2 3" key="1">
    <citation type="submission" date="2021-03" db="EMBL/GenBank/DDBJ databases">
        <title>The complete genome sequence of Acetobacter suratthaniensis TBRC 1719.</title>
        <authorList>
            <person name="Charoenyingcharoen P."/>
            <person name="Yukphan P."/>
        </authorList>
    </citation>
    <scope>NUCLEOTIDE SEQUENCE [LARGE SCALE GENOMIC DNA]</scope>
    <source>
        <strain evidence="2 3">TBRC 1719</strain>
    </source>
</reference>
<keyword evidence="3" id="KW-1185">Reference proteome</keyword>
<comment type="caution">
    <text evidence="2">The sequence shown here is derived from an EMBL/GenBank/DDBJ whole genome shotgun (WGS) entry which is preliminary data.</text>
</comment>
<dbReference type="InterPro" id="IPR036291">
    <property type="entry name" value="NAD(P)-bd_dom_sf"/>
</dbReference>
<sequence>MPPALSDAVIAVIGANGRSGRVLCYALLGLGYRVIAVVRNTQTLESDIARQSYAVRQADLTQQDTLGAALQGANLVINTAHARFLPAILAATAAPVIALGSTRKFTRWPDAHGMGVMKGEEALQQDGRPSVILHPTMIYGAQGENNVQRLAALLKKLPCVPLPNGGSFLVQPINQSDVTRSLVAAVELMVAGKIKRPESIVIAGQEAITYSTFIRMIVSFAGMKSRPVFTVPVWLLLAASCVMRFIPGLPRIEADEVRRLAENKNFNTNEMKEKLNIEPISFEKGLRELFSNR</sequence>
<dbReference type="InterPro" id="IPR016040">
    <property type="entry name" value="NAD(P)-bd_dom"/>
</dbReference>
<proteinExistence type="predicted"/>
<dbReference type="Pfam" id="PF13460">
    <property type="entry name" value="NAD_binding_10"/>
    <property type="match status" value="1"/>
</dbReference>
<dbReference type="PANTHER" id="PTHR12126">
    <property type="entry name" value="NADH-UBIQUINONE OXIDOREDUCTASE 39 KDA SUBUNIT-RELATED"/>
    <property type="match status" value="1"/>
</dbReference>
<feature type="domain" description="NAD(P)-binding" evidence="1">
    <location>
        <begin position="14"/>
        <end position="83"/>
    </location>
</feature>
<dbReference type="Gene3D" id="3.40.50.720">
    <property type="entry name" value="NAD(P)-binding Rossmann-like Domain"/>
    <property type="match status" value="2"/>
</dbReference>
<dbReference type="RefSeq" id="WP_207853971.1">
    <property type="nucleotide sequence ID" value="NZ_JAFVMG010000005.1"/>
</dbReference>
<name>A0ABS3LLB7_9PROT</name>
<evidence type="ECO:0000259" key="1">
    <source>
        <dbReference type="Pfam" id="PF13460"/>
    </source>
</evidence>
<organism evidence="2 3">
    <name type="scientific">Acetobacter suratthaniensis</name>
    <dbReference type="NCBI Taxonomy" id="1502841"/>
    <lineage>
        <taxon>Bacteria</taxon>
        <taxon>Pseudomonadati</taxon>
        <taxon>Pseudomonadota</taxon>
        <taxon>Alphaproteobacteria</taxon>
        <taxon>Acetobacterales</taxon>
        <taxon>Acetobacteraceae</taxon>
        <taxon>Acetobacter</taxon>
    </lineage>
</organism>
<dbReference type="Proteomes" id="UP000664399">
    <property type="component" value="Unassembled WGS sequence"/>
</dbReference>
<protein>
    <submittedName>
        <fullName evidence="2">NAD(P)H-binding protein</fullName>
    </submittedName>
</protein>